<accession>A0A240UF65</accession>
<feature type="domain" description="Metallo-beta-lactamase" evidence="1">
    <location>
        <begin position="27"/>
        <end position="218"/>
    </location>
</feature>
<dbReference type="SUPFAM" id="SSF56281">
    <property type="entry name" value="Metallo-hydrolase/oxidoreductase"/>
    <property type="match status" value="1"/>
</dbReference>
<organism evidence="2 3">
    <name type="scientific">Acidovorax carolinensis</name>
    <dbReference type="NCBI Taxonomy" id="553814"/>
    <lineage>
        <taxon>Bacteria</taxon>
        <taxon>Pseudomonadati</taxon>
        <taxon>Pseudomonadota</taxon>
        <taxon>Betaproteobacteria</taxon>
        <taxon>Burkholderiales</taxon>
        <taxon>Comamonadaceae</taxon>
        <taxon>Acidovorax</taxon>
    </lineage>
</organism>
<dbReference type="InterPro" id="IPR001279">
    <property type="entry name" value="Metallo-B-lactamas"/>
</dbReference>
<dbReference type="AlphaFoldDB" id="A0A240TUZ4"/>
<name>A0A240TUZ4_9BURK</name>
<dbReference type="GO" id="GO:0016787">
    <property type="term" value="F:hydrolase activity"/>
    <property type="evidence" value="ECO:0007669"/>
    <property type="project" value="UniProtKB-KW"/>
</dbReference>
<dbReference type="OrthoDB" id="9803916at2"/>
<evidence type="ECO:0000313" key="2">
    <source>
        <dbReference type="EMBL" id="ART59713.1"/>
    </source>
</evidence>
<dbReference type="PANTHER" id="PTHR47619">
    <property type="entry name" value="METALLO-HYDROLASE YYCJ-RELATED"/>
    <property type="match status" value="1"/>
</dbReference>
<proteinExistence type="predicted"/>
<dbReference type="PANTHER" id="PTHR47619:SF1">
    <property type="entry name" value="EXODEOXYRIBONUCLEASE WALJ"/>
    <property type="match status" value="1"/>
</dbReference>
<sequence>MLRFRSLGSGSSGNATVVEAGYGLHVRRLLVDCGFGIRQLTTRLGAAGLGIDQIDAIFITHEHSDHVGCATTVALRHQIPVWMSHGTHTALGAPDLDGLLRVAHDMEPIDLGTLCALPFTVPHDAREPLQLRCTDGASHLGLLTDLGHASSHVLQQLQGCHALLLEANHDPDMLAASGYPAFLKRRIAGEHGHLANHAAAGILATVRHPGLNRVVAAHLSAQNNQPRLAQEALAQALEWPSHGVDIASATSGTDWINVARSL</sequence>
<evidence type="ECO:0000313" key="3">
    <source>
        <dbReference type="Proteomes" id="UP000194440"/>
    </source>
</evidence>
<dbReference type="KEGG" id="acid:CBP33_13085"/>
<dbReference type="Gene3D" id="3.60.15.10">
    <property type="entry name" value="Ribonuclease Z/Hydroxyacylglutathione hydrolase-like"/>
    <property type="match status" value="1"/>
</dbReference>
<dbReference type="KEGG" id="acip:CBP36_13555"/>
<dbReference type="Pfam" id="PF12706">
    <property type="entry name" value="Lactamase_B_2"/>
    <property type="match status" value="1"/>
</dbReference>
<dbReference type="Proteomes" id="UP000194440">
    <property type="component" value="Chromosome"/>
</dbReference>
<gene>
    <name evidence="2" type="ORF">CBP36_13555</name>
</gene>
<dbReference type="RefSeq" id="WP_086912924.1">
    <property type="nucleotide sequence ID" value="NZ_CP021359.1"/>
</dbReference>
<dbReference type="EMBL" id="CP021366">
    <property type="protein sequence ID" value="ART59713.1"/>
    <property type="molecule type" value="Genomic_DNA"/>
</dbReference>
<protein>
    <submittedName>
        <fullName evidence="2">MBL fold metallo-hydrolase</fullName>
    </submittedName>
</protein>
<reference evidence="2" key="1">
    <citation type="submission" date="2017-05" db="EMBL/GenBank/DDBJ databases">
        <title>Polyphasic characterization of four soil-derived phenanthrene-degrading Acidovorax strains and proposal of Acidovorax phenanthrenivorans sp. nov.</title>
        <authorList>
            <person name="Singleton D."/>
            <person name="Lee J."/>
            <person name="Dickey A.N."/>
            <person name="Stroud A."/>
            <person name="Scholl E.H."/>
            <person name="Wright F.A."/>
            <person name="Aitken M.D."/>
        </authorList>
    </citation>
    <scope>NUCLEOTIDE SEQUENCE</scope>
    <source>
        <strain evidence="2">P4</strain>
    </source>
</reference>
<evidence type="ECO:0000259" key="1">
    <source>
        <dbReference type="Pfam" id="PF12706"/>
    </source>
</evidence>
<accession>A0A240TUZ4</accession>
<dbReference type="InterPro" id="IPR052533">
    <property type="entry name" value="WalJ/YycJ-like"/>
</dbReference>
<keyword evidence="3" id="KW-1185">Reference proteome</keyword>
<dbReference type="KEGG" id="acis:CBP35_05370"/>
<dbReference type="InterPro" id="IPR036866">
    <property type="entry name" value="RibonucZ/Hydroxyglut_hydro"/>
</dbReference>